<keyword evidence="3 7" id="KW-0689">Ribosomal protein</keyword>
<evidence type="ECO:0000256" key="4">
    <source>
        <dbReference type="ARBA" id="ARBA00023128"/>
    </source>
</evidence>
<comment type="subcellular location">
    <subcellularLocation>
        <location evidence="1">Mitochondrion</location>
    </subcellularLocation>
</comment>
<evidence type="ECO:0000256" key="2">
    <source>
        <dbReference type="ARBA" id="ARBA00005636"/>
    </source>
</evidence>
<dbReference type="InterPro" id="IPR022669">
    <property type="entry name" value="Ribosomal_uL2_C"/>
</dbReference>
<dbReference type="EMBL" id="JABWDY010001944">
    <property type="protein sequence ID" value="KAF5207028.1"/>
    <property type="molecule type" value="Genomic_DNA"/>
</dbReference>
<organism evidence="7 8">
    <name type="scientific">Thalictrum thalictroides</name>
    <name type="common">Rue-anemone</name>
    <name type="synonym">Anemone thalictroides</name>
    <dbReference type="NCBI Taxonomy" id="46969"/>
    <lineage>
        <taxon>Eukaryota</taxon>
        <taxon>Viridiplantae</taxon>
        <taxon>Streptophyta</taxon>
        <taxon>Embryophyta</taxon>
        <taxon>Tracheophyta</taxon>
        <taxon>Spermatophyta</taxon>
        <taxon>Magnoliopsida</taxon>
        <taxon>Ranunculales</taxon>
        <taxon>Ranunculaceae</taxon>
        <taxon>Thalictroideae</taxon>
        <taxon>Thalictrum</taxon>
    </lineage>
</organism>
<protein>
    <submittedName>
        <fullName evidence="7">50S ribosomal protein L2</fullName>
    </submittedName>
</protein>
<dbReference type="InterPro" id="IPR008991">
    <property type="entry name" value="Translation_prot_SH3-like_sf"/>
</dbReference>
<dbReference type="GO" id="GO:0032543">
    <property type="term" value="P:mitochondrial translation"/>
    <property type="evidence" value="ECO:0007669"/>
    <property type="project" value="TreeGrafter"/>
</dbReference>
<feature type="domain" description="Large ribosomal subunit protein uL2 C-terminal" evidence="6">
    <location>
        <begin position="72"/>
        <end position="180"/>
    </location>
</feature>
<comment type="similarity">
    <text evidence="2">Belongs to the universal ribosomal protein uL2 family.</text>
</comment>
<dbReference type="PANTHER" id="PTHR13691">
    <property type="entry name" value="RIBOSOMAL PROTEIN L2"/>
    <property type="match status" value="1"/>
</dbReference>
<reference evidence="7 8" key="1">
    <citation type="submission" date="2020-06" db="EMBL/GenBank/DDBJ databases">
        <title>Transcriptomic and genomic resources for Thalictrum thalictroides and T. hernandezii: Facilitating candidate gene discovery in an emerging model plant lineage.</title>
        <authorList>
            <person name="Arias T."/>
            <person name="Riano-Pachon D.M."/>
            <person name="Di Stilio V.S."/>
        </authorList>
    </citation>
    <scope>NUCLEOTIDE SEQUENCE [LARGE SCALE GENOMIC DNA]</scope>
    <source>
        <strain evidence="8">cv. WT478/WT964</strain>
        <tissue evidence="7">Leaves</tissue>
    </source>
</reference>
<keyword evidence="4" id="KW-0496">Mitochondrion</keyword>
<evidence type="ECO:0000313" key="8">
    <source>
        <dbReference type="Proteomes" id="UP000554482"/>
    </source>
</evidence>
<evidence type="ECO:0000256" key="1">
    <source>
        <dbReference type="ARBA" id="ARBA00004173"/>
    </source>
</evidence>
<comment type="caution">
    <text evidence="7">The sequence shown here is derived from an EMBL/GenBank/DDBJ whole genome shotgun (WGS) entry which is preliminary data.</text>
</comment>
<evidence type="ECO:0000256" key="3">
    <source>
        <dbReference type="ARBA" id="ARBA00022980"/>
    </source>
</evidence>
<dbReference type="Proteomes" id="UP000554482">
    <property type="component" value="Unassembled WGS sequence"/>
</dbReference>
<accession>A0A7J6XDJ6</accession>
<dbReference type="SUPFAM" id="SSF50104">
    <property type="entry name" value="Translation proteins SH3-like domain"/>
    <property type="match status" value="1"/>
</dbReference>
<dbReference type="Gene3D" id="2.30.30.30">
    <property type="match status" value="1"/>
</dbReference>
<dbReference type="InterPro" id="IPR002171">
    <property type="entry name" value="Ribosomal_uL2"/>
</dbReference>
<dbReference type="Pfam" id="PF03947">
    <property type="entry name" value="Ribosomal_L2_C"/>
    <property type="match status" value="1"/>
</dbReference>
<dbReference type="GO" id="GO:0003735">
    <property type="term" value="F:structural constituent of ribosome"/>
    <property type="evidence" value="ECO:0007669"/>
    <property type="project" value="InterPro"/>
</dbReference>
<name>A0A7J6XDJ6_THATH</name>
<evidence type="ECO:0000313" key="7">
    <source>
        <dbReference type="EMBL" id="KAF5207028.1"/>
    </source>
</evidence>
<evidence type="ECO:0000256" key="5">
    <source>
        <dbReference type="ARBA" id="ARBA00023274"/>
    </source>
</evidence>
<evidence type="ECO:0000259" key="6">
    <source>
        <dbReference type="SMART" id="SM01382"/>
    </source>
</evidence>
<dbReference type="InterPro" id="IPR014722">
    <property type="entry name" value="Rib_uL2_dom2"/>
</dbReference>
<dbReference type="SMART" id="SM01382">
    <property type="entry name" value="Ribosomal_L2_C"/>
    <property type="match status" value="1"/>
</dbReference>
<keyword evidence="5" id="KW-0687">Ribonucleoprotein</keyword>
<dbReference type="GO" id="GO:0003723">
    <property type="term" value="F:RNA binding"/>
    <property type="evidence" value="ECO:0007669"/>
    <property type="project" value="TreeGrafter"/>
</dbReference>
<dbReference type="AlphaFoldDB" id="A0A7J6XDJ6"/>
<dbReference type="GO" id="GO:0005762">
    <property type="term" value="C:mitochondrial large ribosomal subunit"/>
    <property type="evidence" value="ECO:0007669"/>
    <property type="project" value="TreeGrafter"/>
</dbReference>
<proteinExistence type="inferred from homology"/>
<dbReference type="OrthoDB" id="10267824at2759"/>
<keyword evidence="8" id="KW-1185">Reference proteome</keyword>
<dbReference type="FunFam" id="2.30.30.30:FF:000047">
    <property type="entry name" value="60S ribosomal protein L2, mitochondrial"/>
    <property type="match status" value="1"/>
</dbReference>
<dbReference type="PANTHER" id="PTHR13691:SF72">
    <property type="entry name" value="EXPRESSED PROTEIN"/>
    <property type="match status" value="1"/>
</dbReference>
<sequence length="182" mass="19928">MLFGKLFLQRSTTQVRSFCSNRSNTNTTTVVVARSLIPAAHNLTVGKYIINSNGGNKVHKYEETSEMLDLNSQIGNCIPLSNIRIGTWVHCIEMQPGQGAKLVRAAGTFAKVLKESSISGGRHCLLRLPSGVEKLIDSRCKATVGQVSNLSHGARKLRKAGHSRWDEYGSLPLLAPHSFKIE</sequence>
<gene>
    <name evidence="7" type="ORF">FRX31_003387</name>
</gene>